<keyword evidence="6" id="KW-0131">Cell cycle</keyword>
<comment type="subcellular location">
    <subcellularLocation>
        <location evidence="1">Cell septum</location>
    </subcellularLocation>
</comment>
<dbReference type="Gene3D" id="2.30.31.20">
    <property type="entry name" value="Sporulation-specific cell division protein SsgB"/>
    <property type="match status" value="1"/>
</dbReference>
<keyword evidence="3 7" id="KW-0132">Cell division</keyword>
<comment type="similarity">
    <text evidence="2">Belongs to the SsgA family.</text>
</comment>
<proteinExistence type="inferred from homology"/>
<protein>
    <submittedName>
        <fullName evidence="7">Streptomyces sporulation and cell division protein, SsgA</fullName>
    </submittedName>
</protein>
<gene>
    <name evidence="7" type="ORF">SAMN05216276_107826</name>
</gene>
<dbReference type="GO" id="GO:0000917">
    <property type="term" value="P:division septum assembly"/>
    <property type="evidence" value="ECO:0007669"/>
    <property type="project" value="UniProtKB-KW"/>
</dbReference>
<evidence type="ECO:0000313" key="7">
    <source>
        <dbReference type="EMBL" id="SNT60589.1"/>
    </source>
</evidence>
<accession>A0A239P2N3</accession>
<dbReference type="GO" id="GO:0030435">
    <property type="term" value="P:sporulation resulting in formation of a cellular spore"/>
    <property type="evidence" value="ECO:0007669"/>
    <property type="project" value="UniProtKB-KW"/>
</dbReference>
<evidence type="ECO:0000256" key="2">
    <source>
        <dbReference type="ARBA" id="ARBA00009323"/>
    </source>
</evidence>
<dbReference type="RefSeq" id="WP_089212943.1">
    <property type="nucleotide sequence ID" value="NZ_FZOD01000078.1"/>
</dbReference>
<evidence type="ECO:0000256" key="3">
    <source>
        <dbReference type="ARBA" id="ARBA00022618"/>
    </source>
</evidence>
<keyword evidence="5" id="KW-0717">Septation</keyword>
<dbReference type="GO" id="GO:0030428">
    <property type="term" value="C:cell septum"/>
    <property type="evidence" value="ECO:0007669"/>
    <property type="project" value="UniProtKB-SubCell"/>
</dbReference>
<evidence type="ECO:0000256" key="1">
    <source>
        <dbReference type="ARBA" id="ARBA00004431"/>
    </source>
</evidence>
<evidence type="ECO:0000256" key="6">
    <source>
        <dbReference type="ARBA" id="ARBA00023306"/>
    </source>
</evidence>
<reference evidence="7 8" key="1">
    <citation type="submission" date="2017-06" db="EMBL/GenBank/DDBJ databases">
        <authorList>
            <person name="Kim H.J."/>
            <person name="Triplett B.A."/>
        </authorList>
    </citation>
    <scope>NUCLEOTIDE SEQUENCE [LARGE SCALE GENOMIC DNA]</scope>
    <source>
        <strain evidence="7 8">CGMCC 4.2132</strain>
    </source>
</reference>
<evidence type="ECO:0000256" key="4">
    <source>
        <dbReference type="ARBA" id="ARBA00022969"/>
    </source>
</evidence>
<name>A0A239P2N3_9ACTN</name>
<dbReference type="EMBL" id="FZOD01000078">
    <property type="protein sequence ID" value="SNT60589.1"/>
    <property type="molecule type" value="Genomic_DNA"/>
</dbReference>
<evidence type="ECO:0000256" key="5">
    <source>
        <dbReference type="ARBA" id="ARBA00023210"/>
    </source>
</evidence>
<keyword evidence="8" id="KW-1185">Reference proteome</keyword>
<dbReference type="AlphaFoldDB" id="A0A239P2N3"/>
<organism evidence="7 8">
    <name type="scientific">Streptosporangium subroseum</name>
    <dbReference type="NCBI Taxonomy" id="106412"/>
    <lineage>
        <taxon>Bacteria</taxon>
        <taxon>Bacillati</taxon>
        <taxon>Actinomycetota</taxon>
        <taxon>Actinomycetes</taxon>
        <taxon>Streptosporangiales</taxon>
        <taxon>Streptosporangiaceae</taxon>
        <taxon>Streptosporangium</taxon>
    </lineage>
</organism>
<sequence length="139" mass="14956">MRRSSEVVEGLTLWLADLPGYPLAGVLSYTKADPYAVRLMFLSADGGETVDVTFGRALLTDGLQDPVGEGDVMVGPHEADGYLVITLRPEHGSPYALYGSRKRIAAFLNNAYRLVPMGREYEGVDVDAAIAALLRGVTP</sequence>
<dbReference type="OrthoDB" id="3853096at2"/>
<evidence type="ECO:0000313" key="8">
    <source>
        <dbReference type="Proteomes" id="UP000198282"/>
    </source>
</evidence>
<dbReference type="Proteomes" id="UP000198282">
    <property type="component" value="Unassembled WGS sequence"/>
</dbReference>
<dbReference type="InterPro" id="IPR006776">
    <property type="entry name" value="SsgB"/>
</dbReference>
<keyword evidence="4" id="KW-0749">Sporulation</keyword>
<dbReference type="InterPro" id="IPR038658">
    <property type="entry name" value="SsgB_sf"/>
</dbReference>
<dbReference type="Pfam" id="PF04686">
    <property type="entry name" value="SsgA"/>
    <property type="match status" value="1"/>
</dbReference>